<dbReference type="InterPro" id="IPR003740">
    <property type="entry name" value="YitT"/>
</dbReference>
<keyword evidence="4 6" id="KW-1133">Transmembrane helix</keyword>
<dbReference type="AlphaFoldDB" id="E8LCI7"/>
<dbReference type="HOGENOM" id="CLU_063199_1_1_9"/>
<evidence type="ECO:0000259" key="7">
    <source>
        <dbReference type="Pfam" id="PF10035"/>
    </source>
</evidence>
<accession>E8LCI7</accession>
<keyword evidence="9" id="KW-1185">Reference proteome</keyword>
<feature type="transmembrane region" description="Helical" evidence="6">
    <location>
        <begin position="66"/>
        <end position="90"/>
    </location>
</feature>
<feature type="transmembrane region" description="Helical" evidence="6">
    <location>
        <begin position="167"/>
        <end position="190"/>
    </location>
</feature>
<dbReference type="Pfam" id="PF02588">
    <property type="entry name" value="YitT_membrane"/>
    <property type="match status" value="1"/>
</dbReference>
<sequence length="318" mass="35174">MLQYIHKKHIQNILLAKENFMNPALKKKIYHYAMVTLACAIMGIAMNTFYMPNKMLSGGIGGVAVLAYYVAGLPMGATSLICNVPLFFLAYKYMDREYTISALYGIIAFSVSLDFFHFLSNYTVVHDKLLACIAGGVLYGIGAACMYRVGGSSGGTDIIGAIIQKNYSISISTTGFAFNICLLLASVSLFGIEPVLYTLLTFFVMTKTCNAFTTGFDYKKKVIIISEHHEKIAEAIIKIVGRGVTYISGEGCFTHRHRELVFVVIKLTQLAKVRSIVREIDPSAFMIISDVNDVFGRGFTLKPSGPNFPRPKFPEKHE</sequence>
<evidence type="ECO:0000256" key="1">
    <source>
        <dbReference type="ARBA" id="ARBA00004651"/>
    </source>
</evidence>
<comment type="caution">
    <text evidence="8">The sequence shown here is derived from an EMBL/GenBank/DDBJ whole genome shotgun (WGS) entry which is preliminary data.</text>
</comment>
<comment type="subcellular location">
    <subcellularLocation>
        <location evidence="1">Cell membrane</location>
        <topology evidence="1">Multi-pass membrane protein</topology>
    </subcellularLocation>
</comment>
<proteinExistence type="predicted"/>
<dbReference type="Pfam" id="PF10035">
    <property type="entry name" value="DUF2179"/>
    <property type="match status" value="1"/>
</dbReference>
<evidence type="ECO:0000256" key="5">
    <source>
        <dbReference type="ARBA" id="ARBA00023136"/>
    </source>
</evidence>
<dbReference type="GO" id="GO:0005886">
    <property type="term" value="C:plasma membrane"/>
    <property type="evidence" value="ECO:0007669"/>
    <property type="project" value="UniProtKB-SubCell"/>
</dbReference>
<feature type="transmembrane region" description="Helical" evidence="6">
    <location>
        <begin position="102"/>
        <end position="122"/>
    </location>
</feature>
<keyword evidence="5 6" id="KW-0472">Membrane</keyword>
<gene>
    <name evidence="8" type="ORF">HMPREF9443_00556</name>
</gene>
<dbReference type="CDD" id="cd16380">
    <property type="entry name" value="YitT_C"/>
    <property type="match status" value="1"/>
</dbReference>
<dbReference type="PIRSF" id="PIRSF006483">
    <property type="entry name" value="Membrane_protein_YitT"/>
    <property type="match status" value="1"/>
</dbReference>
<dbReference type="InterPro" id="IPR015867">
    <property type="entry name" value="N-reg_PII/ATP_PRibTrfase_C"/>
</dbReference>
<dbReference type="InterPro" id="IPR051461">
    <property type="entry name" value="UPF0750_membrane"/>
</dbReference>
<feature type="transmembrane region" description="Helical" evidence="6">
    <location>
        <begin position="128"/>
        <end position="147"/>
    </location>
</feature>
<evidence type="ECO:0000256" key="2">
    <source>
        <dbReference type="ARBA" id="ARBA00022475"/>
    </source>
</evidence>
<evidence type="ECO:0000256" key="3">
    <source>
        <dbReference type="ARBA" id="ARBA00022692"/>
    </source>
</evidence>
<dbReference type="PANTHER" id="PTHR33545:SF5">
    <property type="entry name" value="UPF0750 MEMBRANE PROTEIN YITT"/>
    <property type="match status" value="1"/>
</dbReference>
<dbReference type="eggNOG" id="COG1284">
    <property type="taxonomic scope" value="Bacteria"/>
</dbReference>
<protein>
    <recommendedName>
        <fullName evidence="7">DUF2179 domain-containing protein</fullName>
    </recommendedName>
</protein>
<dbReference type="InterPro" id="IPR019264">
    <property type="entry name" value="DUF2179"/>
</dbReference>
<name>E8LCI7_9FIRM</name>
<feature type="transmembrane region" description="Helical" evidence="6">
    <location>
        <begin position="29"/>
        <end position="46"/>
    </location>
</feature>
<organism evidence="8 9">
    <name type="scientific">Phascolarctobacterium succinatutens YIT 12067</name>
    <dbReference type="NCBI Taxonomy" id="626939"/>
    <lineage>
        <taxon>Bacteria</taxon>
        <taxon>Bacillati</taxon>
        <taxon>Bacillota</taxon>
        <taxon>Negativicutes</taxon>
        <taxon>Acidaminococcales</taxon>
        <taxon>Acidaminococcaceae</taxon>
        <taxon>Phascolarctobacterium</taxon>
    </lineage>
</organism>
<reference evidence="8 9" key="1">
    <citation type="submission" date="2011-01" db="EMBL/GenBank/DDBJ databases">
        <authorList>
            <person name="Weinstock G."/>
            <person name="Sodergren E."/>
            <person name="Clifton S."/>
            <person name="Fulton L."/>
            <person name="Fulton B."/>
            <person name="Courtney L."/>
            <person name="Fronick C."/>
            <person name="Harrison M."/>
            <person name="Strong C."/>
            <person name="Farmer C."/>
            <person name="Delahaunty K."/>
            <person name="Markovic C."/>
            <person name="Hall O."/>
            <person name="Minx P."/>
            <person name="Tomlinson C."/>
            <person name="Mitreva M."/>
            <person name="Hou S."/>
            <person name="Chen J."/>
            <person name="Wollam A."/>
            <person name="Pepin K.H."/>
            <person name="Johnson M."/>
            <person name="Bhonagiri V."/>
            <person name="Zhang X."/>
            <person name="Suruliraj S."/>
            <person name="Warren W."/>
            <person name="Chinwalla A."/>
            <person name="Mardis E.R."/>
            <person name="Wilson R.K."/>
        </authorList>
    </citation>
    <scope>NUCLEOTIDE SEQUENCE [LARGE SCALE GENOMIC DNA]</scope>
    <source>
        <strain evidence="8 9">YIT 12067</strain>
    </source>
</reference>
<keyword evidence="2" id="KW-1003">Cell membrane</keyword>
<evidence type="ECO:0000256" key="4">
    <source>
        <dbReference type="ARBA" id="ARBA00022989"/>
    </source>
</evidence>
<dbReference type="Proteomes" id="UP000004923">
    <property type="component" value="Unassembled WGS sequence"/>
</dbReference>
<evidence type="ECO:0000256" key="6">
    <source>
        <dbReference type="SAM" id="Phobius"/>
    </source>
</evidence>
<dbReference type="PANTHER" id="PTHR33545">
    <property type="entry name" value="UPF0750 MEMBRANE PROTEIN YITT-RELATED"/>
    <property type="match status" value="1"/>
</dbReference>
<keyword evidence="3 6" id="KW-0812">Transmembrane</keyword>
<feature type="domain" description="DUF2179" evidence="7">
    <location>
        <begin position="242"/>
        <end position="296"/>
    </location>
</feature>
<evidence type="ECO:0000313" key="9">
    <source>
        <dbReference type="Proteomes" id="UP000004923"/>
    </source>
</evidence>
<dbReference type="EMBL" id="AEVN01000021">
    <property type="protein sequence ID" value="EFY05422.1"/>
    <property type="molecule type" value="Genomic_DNA"/>
</dbReference>
<evidence type="ECO:0000313" key="8">
    <source>
        <dbReference type="EMBL" id="EFY05422.1"/>
    </source>
</evidence>
<dbReference type="Gene3D" id="3.30.70.120">
    <property type="match status" value="1"/>
</dbReference>